<dbReference type="STRING" id="1229276.DI53_2851"/>
<evidence type="ECO:0000256" key="3">
    <source>
        <dbReference type="ARBA" id="ARBA00022801"/>
    </source>
</evidence>
<dbReference type="InterPro" id="IPR017853">
    <property type="entry name" value="GH"/>
</dbReference>
<reference evidence="6 7" key="2">
    <citation type="journal article" date="2015" name="PLoS ONE">
        <title>Whole-Genome Optical Mapping and Finished Genome Sequence of Sphingobacterium deserti sp. nov., a New Species Isolated from the Western Desert of China.</title>
        <authorList>
            <person name="Teng C."/>
            <person name="Zhou Z."/>
            <person name="Molnar I."/>
            <person name="Li X."/>
            <person name="Tang R."/>
            <person name="Chen M."/>
            <person name="Wang L."/>
            <person name="Su S."/>
            <person name="Zhang W."/>
            <person name="Lin M."/>
        </authorList>
    </citation>
    <scope>NUCLEOTIDE SEQUENCE [LARGE SCALE GENOMIC DNA]</scope>
    <source>
        <strain evidence="7">ACCC05744</strain>
    </source>
</reference>
<dbReference type="GO" id="GO:0006680">
    <property type="term" value="P:glucosylceramide catabolic process"/>
    <property type="evidence" value="ECO:0007669"/>
    <property type="project" value="TreeGrafter"/>
</dbReference>
<dbReference type="InterPro" id="IPR013780">
    <property type="entry name" value="Glyco_hydro_b"/>
</dbReference>
<dbReference type="SUPFAM" id="SSF51445">
    <property type="entry name" value="(Trans)glycosidases"/>
    <property type="match status" value="1"/>
</dbReference>
<keyword evidence="4" id="KW-0326">Glycosidase</keyword>
<comment type="caution">
    <text evidence="6">The sequence shown here is derived from an EMBL/GenBank/DDBJ whole genome shotgun (WGS) entry which is preliminary data.</text>
</comment>
<keyword evidence="7" id="KW-1185">Reference proteome</keyword>
<feature type="domain" description="Glycosyl hydrolase family 30 TIM-barrel" evidence="5">
    <location>
        <begin position="69"/>
        <end position="231"/>
    </location>
</feature>
<evidence type="ECO:0000256" key="1">
    <source>
        <dbReference type="ARBA" id="ARBA00005382"/>
    </source>
</evidence>
<name>A0A0B8T712_9SPHI</name>
<comment type="similarity">
    <text evidence="1 4">Belongs to the glycosyl hydrolase 30 family.</text>
</comment>
<accession>A0A0B8T712</accession>
<organism evidence="6 7">
    <name type="scientific">Sphingobacterium deserti</name>
    <dbReference type="NCBI Taxonomy" id="1229276"/>
    <lineage>
        <taxon>Bacteria</taxon>
        <taxon>Pseudomonadati</taxon>
        <taxon>Bacteroidota</taxon>
        <taxon>Sphingobacteriia</taxon>
        <taxon>Sphingobacteriales</taxon>
        <taxon>Sphingobacteriaceae</taxon>
        <taxon>Sphingobacterium</taxon>
    </lineage>
</organism>
<dbReference type="PANTHER" id="PTHR11069">
    <property type="entry name" value="GLUCOSYLCERAMIDASE"/>
    <property type="match status" value="1"/>
</dbReference>
<evidence type="ECO:0000313" key="6">
    <source>
        <dbReference type="EMBL" id="KGE13320.1"/>
    </source>
</evidence>
<dbReference type="EMBL" id="JJMU01000053">
    <property type="protein sequence ID" value="KGE13320.1"/>
    <property type="molecule type" value="Genomic_DNA"/>
</dbReference>
<evidence type="ECO:0000256" key="2">
    <source>
        <dbReference type="ARBA" id="ARBA00022729"/>
    </source>
</evidence>
<dbReference type="Proteomes" id="UP000031802">
    <property type="component" value="Unassembled WGS sequence"/>
</dbReference>
<dbReference type="OrthoDB" id="9806701at2"/>
<evidence type="ECO:0000259" key="5">
    <source>
        <dbReference type="Pfam" id="PF02055"/>
    </source>
</evidence>
<dbReference type="Gene3D" id="2.60.40.1180">
    <property type="entry name" value="Golgi alpha-mannosidase II"/>
    <property type="match status" value="1"/>
</dbReference>
<keyword evidence="3 4" id="KW-0378">Hydrolase</keyword>
<dbReference type="PRINTS" id="PR00843">
    <property type="entry name" value="GLHYDRLASE30"/>
</dbReference>
<dbReference type="PANTHER" id="PTHR11069:SF23">
    <property type="entry name" value="LYSOSOMAL ACID GLUCOSYLCERAMIDASE"/>
    <property type="match status" value="1"/>
</dbReference>
<dbReference type="GO" id="GO:0004348">
    <property type="term" value="F:glucosylceramidase activity"/>
    <property type="evidence" value="ECO:0007669"/>
    <property type="project" value="InterPro"/>
</dbReference>
<dbReference type="InterPro" id="IPR001139">
    <property type="entry name" value="Glyco_hydro_30"/>
</dbReference>
<reference evidence="7" key="1">
    <citation type="submission" date="2014-04" db="EMBL/GenBank/DDBJ databases">
        <title>Whole-Genome optical mapping and complete genome sequence of Sphingobacterium deserti sp. nov., a new spaces isolated from desert in the west of China.</title>
        <authorList>
            <person name="Teng C."/>
            <person name="Zhou Z."/>
            <person name="Li X."/>
            <person name="Chen M."/>
            <person name="Lin M."/>
            <person name="Wang L."/>
            <person name="Su S."/>
            <person name="Zhang C."/>
            <person name="Zhang W."/>
        </authorList>
    </citation>
    <scope>NUCLEOTIDE SEQUENCE [LARGE SCALE GENOMIC DNA]</scope>
    <source>
        <strain evidence="7">ACCC05744</strain>
    </source>
</reference>
<dbReference type="GO" id="GO:0016020">
    <property type="term" value="C:membrane"/>
    <property type="evidence" value="ECO:0007669"/>
    <property type="project" value="GOC"/>
</dbReference>
<keyword evidence="2" id="KW-0732">Signal</keyword>
<dbReference type="AlphaFoldDB" id="A0A0B8T712"/>
<proteinExistence type="inferred from homology"/>
<protein>
    <submittedName>
        <fullName evidence="6">O-glycosyl hydrolase, family 30</fullName>
    </submittedName>
</protein>
<dbReference type="InterPro" id="IPR033453">
    <property type="entry name" value="Glyco_hydro_30_TIM-barrel"/>
</dbReference>
<dbReference type="Gene3D" id="3.20.20.80">
    <property type="entry name" value="Glycosidases"/>
    <property type="match status" value="1"/>
</dbReference>
<dbReference type="PATRIC" id="fig|1229276.3.peg.2944"/>
<dbReference type="Pfam" id="PF02055">
    <property type="entry name" value="Glyco_hydro_30"/>
    <property type="match status" value="1"/>
</dbReference>
<gene>
    <name evidence="6" type="ORF">DI53_2851</name>
</gene>
<evidence type="ECO:0000256" key="4">
    <source>
        <dbReference type="RuleBase" id="RU361188"/>
    </source>
</evidence>
<dbReference type="eggNOG" id="COG5520">
    <property type="taxonomic scope" value="Bacteria"/>
</dbReference>
<evidence type="ECO:0000313" key="7">
    <source>
        <dbReference type="Proteomes" id="UP000031802"/>
    </source>
</evidence>
<sequence>MKNIKFKLALIIFGFTFQAVKGQAVKVHYVDLRDNAAVERVPLKAFHSDSVGKAQERIVVHPDIRFQTINGVGGAFNEIGGEALMTLSADKREILMEGLFSEKAGAGFSFCRTAIGASDFGIDAYSYSETAEDYHMEKFSIDREKRSVIPYLQLAFKQNPNLKMFASPWSPPGWMKYSGLMDKGIDAGKKNRLIDDKKIYDAYALYFLKYVKAYAQEGVSIDRILIQNEQDLNTNYPSCNMPVEQMVTLVQQHIHPLFQKNKLKTELWAGTFRAADGAIDGVQFMSEPAHFKGFDGVGIQYTNGRFISDMKALNPQMDIMHTESDCYNGDNSMEQARKRFDEIASYINAGSENFTYWNMILNETGKSGWNWKQNSLVTIDRGNQQITYNPDYAVMFLMSTYIRPGYVRVAHFAYSNVMTLYNGKNATLFIQNNSNKIQSKECVVGEKTYKFSIPPLSLCAVELL</sequence>
<dbReference type="RefSeq" id="WP_052072409.1">
    <property type="nucleotide sequence ID" value="NZ_JJMU01000053.1"/>
</dbReference>